<evidence type="ECO:0000313" key="2">
    <source>
        <dbReference type="EMBL" id="HJD98283.1"/>
    </source>
</evidence>
<dbReference type="AlphaFoldDB" id="A0A921DSL6"/>
<dbReference type="InterPro" id="IPR011009">
    <property type="entry name" value="Kinase-like_dom_sf"/>
</dbReference>
<name>A0A921DSL6_9BACT</name>
<protein>
    <recommendedName>
        <fullName evidence="1">Protein kinase domain-containing protein</fullName>
    </recommendedName>
</protein>
<proteinExistence type="predicted"/>
<sequence>MRIKIQNWLPPTDLAELPKRGEGGEGIVYDLGSRHLLKVYGEITRFRQEKVLDLCSRYETFKARFDMAQFAFPEKVAVNIDAQDDIVGFSMSDIGKCAQLDYLFWSGSGFREKNGQSLTWQEAVDLVYKLYTALDRLHRARIVIGDLNPSNILYDFSTKNPAFIDMDSVQIGQYGCAVTGAEGRYLDPLVEERGLDGNGCYKYTEGSDYYALAVIACEMLTGGDPFEFRTAPPCDAAERRKNRHCLLGYVEDGNFSETTGARLLDKPANKLKVERFQELRRTDPVLYAYLADVLVRGARDSLLYRLPKTDPRHPEYTMRRKGVRTIVEVQPQDAGPSGNPFSPLTDTSISVDAQEKLWSILQKQNRAVRLRSMTTGDPPAFRQFIANFGFDYVDILSGGKSHV</sequence>
<dbReference type="GO" id="GO:0004672">
    <property type="term" value="F:protein kinase activity"/>
    <property type="evidence" value="ECO:0007669"/>
    <property type="project" value="InterPro"/>
</dbReference>
<gene>
    <name evidence="2" type="ORF">K8W16_11645</name>
</gene>
<organism evidence="2 3">
    <name type="scientific">Mailhella massiliensis</name>
    <dbReference type="NCBI Taxonomy" id="1903261"/>
    <lineage>
        <taxon>Bacteria</taxon>
        <taxon>Pseudomonadati</taxon>
        <taxon>Thermodesulfobacteriota</taxon>
        <taxon>Desulfovibrionia</taxon>
        <taxon>Desulfovibrionales</taxon>
        <taxon>Desulfovibrionaceae</taxon>
        <taxon>Mailhella</taxon>
    </lineage>
</organism>
<feature type="domain" description="Protein kinase" evidence="1">
    <location>
        <begin position="14"/>
        <end position="286"/>
    </location>
</feature>
<dbReference type="EMBL" id="DYZA01000238">
    <property type="protein sequence ID" value="HJD98283.1"/>
    <property type="molecule type" value="Genomic_DNA"/>
</dbReference>
<dbReference type="InterPro" id="IPR000719">
    <property type="entry name" value="Prot_kinase_dom"/>
</dbReference>
<reference evidence="2" key="2">
    <citation type="submission" date="2021-09" db="EMBL/GenBank/DDBJ databases">
        <authorList>
            <person name="Gilroy R."/>
        </authorList>
    </citation>
    <scope>NUCLEOTIDE SEQUENCE</scope>
    <source>
        <strain evidence="2">ChiGjej2B2-19336</strain>
    </source>
</reference>
<dbReference type="SUPFAM" id="SSF56112">
    <property type="entry name" value="Protein kinase-like (PK-like)"/>
    <property type="match status" value="1"/>
</dbReference>
<dbReference type="GO" id="GO:0005524">
    <property type="term" value="F:ATP binding"/>
    <property type="evidence" value="ECO:0007669"/>
    <property type="project" value="InterPro"/>
</dbReference>
<dbReference type="Gene3D" id="1.10.510.10">
    <property type="entry name" value="Transferase(Phosphotransferase) domain 1"/>
    <property type="match status" value="1"/>
</dbReference>
<evidence type="ECO:0000313" key="3">
    <source>
        <dbReference type="Proteomes" id="UP000698963"/>
    </source>
</evidence>
<reference evidence="2" key="1">
    <citation type="journal article" date="2021" name="PeerJ">
        <title>Extensive microbial diversity within the chicken gut microbiome revealed by metagenomics and culture.</title>
        <authorList>
            <person name="Gilroy R."/>
            <person name="Ravi A."/>
            <person name="Getino M."/>
            <person name="Pursley I."/>
            <person name="Horton D.L."/>
            <person name="Alikhan N.F."/>
            <person name="Baker D."/>
            <person name="Gharbi K."/>
            <person name="Hall N."/>
            <person name="Watson M."/>
            <person name="Adriaenssens E.M."/>
            <person name="Foster-Nyarko E."/>
            <person name="Jarju S."/>
            <person name="Secka A."/>
            <person name="Antonio M."/>
            <person name="Oren A."/>
            <person name="Chaudhuri R.R."/>
            <person name="La Ragione R."/>
            <person name="Hildebrand F."/>
            <person name="Pallen M.J."/>
        </authorList>
    </citation>
    <scope>NUCLEOTIDE SEQUENCE</scope>
    <source>
        <strain evidence="2">ChiGjej2B2-19336</strain>
    </source>
</reference>
<accession>A0A921DSL6</accession>
<evidence type="ECO:0000259" key="1">
    <source>
        <dbReference type="PROSITE" id="PS50011"/>
    </source>
</evidence>
<comment type="caution">
    <text evidence="2">The sequence shown here is derived from an EMBL/GenBank/DDBJ whole genome shotgun (WGS) entry which is preliminary data.</text>
</comment>
<dbReference type="PROSITE" id="PS50011">
    <property type="entry name" value="PROTEIN_KINASE_DOM"/>
    <property type="match status" value="1"/>
</dbReference>
<dbReference type="Pfam" id="PF00069">
    <property type="entry name" value="Pkinase"/>
    <property type="match status" value="1"/>
</dbReference>
<dbReference type="RefSeq" id="WP_304124020.1">
    <property type="nucleotide sequence ID" value="NZ_DYZA01000238.1"/>
</dbReference>
<dbReference type="Proteomes" id="UP000698963">
    <property type="component" value="Unassembled WGS sequence"/>
</dbReference>